<evidence type="ECO:0000256" key="1">
    <source>
        <dbReference type="ARBA" id="ARBA00006987"/>
    </source>
</evidence>
<dbReference type="EMBL" id="BMKW01000012">
    <property type="protein sequence ID" value="GGJ33678.1"/>
    <property type="molecule type" value="Genomic_DNA"/>
</dbReference>
<keyword evidence="4" id="KW-1185">Reference proteome</keyword>
<comment type="caution">
    <text evidence="3">The sequence shown here is derived from an EMBL/GenBank/DDBJ whole genome shotgun (WGS) entry which is preliminary data.</text>
</comment>
<dbReference type="Gene3D" id="3.40.190.150">
    <property type="entry name" value="Bordetella uptake gene, domain 1"/>
    <property type="match status" value="1"/>
</dbReference>
<dbReference type="Pfam" id="PF03401">
    <property type="entry name" value="TctC"/>
    <property type="match status" value="1"/>
</dbReference>
<protein>
    <submittedName>
        <fullName evidence="3">MFS transporter</fullName>
    </submittedName>
</protein>
<evidence type="ECO:0000313" key="4">
    <source>
        <dbReference type="Proteomes" id="UP000661507"/>
    </source>
</evidence>
<name>A0A917KWJ8_9PROT</name>
<dbReference type="Gene3D" id="3.40.190.10">
    <property type="entry name" value="Periplasmic binding protein-like II"/>
    <property type="match status" value="1"/>
</dbReference>
<dbReference type="PANTHER" id="PTHR42928">
    <property type="entry name" value="TRICARBOXYLATE-BINDING PROTEIN"/>
    <property type="match status" value="1"/>
</dbReference>
<gene>
    <name evidence="3" type="ORF">GCM10011320_46720</name>
</gene>
<sequence length="318" mass="34331">MIRTTRRALLAAPFVMGAASPARAQGRPLRIVVPFNGGSEPDILARRLAAAMQPILEQPVVVDNRSGGNTVIAAQHVAQQRPDGETILLTSSSTFATLPNLYATPPVRLDQFEPMTMAMRAHMVLYVSKDAPDSIPDLITWANAQPQPILYGANPGAIGHLCGERMKQVTGIRMSDVSYRGSLGMQQLLMAGDIKLAFDGVPAHAEMVAAGRIKALGITADHEVPMLPGVRPLADQGFGNIAISYWYGAFAPKGTPRPVLARQIEALHQAQRAEALVNQFAAQGADLIGNNPDEFRTMIESERESWGTLIRSINLRLD</sequence>
<reference evidence="3" key="2">
    <citation type="submission" date="2020-09" db="EMBL/GenBank/DDBJ databases">
        <authorList>
            <person name="Sun Q."/>
            <person name="Zhou Y."/>
        </authorList>
    </citation>
    <scope>NUCLEOTIDE SEQUENCE</scope>
    <source>
        <strain evidence="3">CGMCC 1.3617</strain>
    </source>
</reference>
<organism evidence="3 4">
    <name type="scientific">Neoroseomonas lacus</name>
    <dbReference type="NCBI Taxonomy" id="287609"/>
    <lineage>
        <taxon>Bacteria</taxon>
        <taxon>Pseudomonadati</taxon>
        <taxon>Pseudomonadota</taxon>
        <taxon>Alphaproteobacteria</taxon>
        <taxon>Acetobacterales</taxon>
        <taxon>Acetobacteraceae</taxon>
        <taxon>Neoroseomonas</taxon>
    </lineage>
</organism>
<dbReference type="CDD" id="cd07012">
    <property type="entry name" value="PBP2_Bug_TTT"/>
    <property type="match status" value="1"/>
</dbReference>
<dbReference type="AlphaFoldDB" id="A0A917KWJ8"/>
<reference evidence="3" key="1">
    <citation type="journal article" date="2014" name="Int. J. Syst. Evol. Microbiol.">
        <title>Complete genome sequence of Corynebacterium casei LMG S-19264T (=DSM 44701T), isolated from a smear-ripened cheese.</title>
        <authorList>
            <consortium name="US DOE Joint Genome Institute (JGI-PGF)"/>
            <person name="Walter F."/>
            <person name="Albersmeier A."/>
            <person name="Kalinowski J."/>
            <person name="Ruckert C."/>
        </authorList>
    </citation>
    <scope>NUCLEOTIDE SEQUENCE</scope>
    <source>
        <strain evidence="3">CGMCC 1.3617</strain>
    </source>
</reference>
<dbReference type="SUPFAM" id="SSF53850">
    <property type="entry name" value="Periplasmic binding protein-like II"/>
    <property type="match status" value="1"/>
</dbReference>
<accession>A0A917KWJ8</accession>
<feature type="signal peptide" evidence="2">
    <location>
        <begin position="1"/>
        <end position="24"/>
    </location>
</feature>
<dbReference type="InterPro" id="IPR042100">
    <property type="entry name" value="Bug_dom1"/>
</dbReference>
<dbReference type="PIRSF" id="PIRSF017082">
    <property type="entry name" value="YflP"/>
    <property type="match status" value="1"/>
</dbReference>
<proteinExistence type="inferred from homology"/>
<dbReference type="Proteomes" id="UP000661507">
    <property type="component" value="Unassembled WGS sequence"/>
</dbReference>
<feature type="chain" id="PRO_5037938771" evidence="2">
    <location>
        <begin position="25"/>
        <end position="318"/>
    </location>
</feature>
<keyword evidence="2" id="KW-0732">Signal</keyword>
<dbReference type="PANTHER" id="PTHR42928:SF5">
    <property type="entry name" value="BLR1237 PROTEIN"/>
    <property type="match status" value="1"/>
</dbReference>
<comment type="similarity">
    <text evidence="1">Belongs to the UPF0065 (bug) family.</text>
</comment>
<dbReference type="InterPro" id="IPR005064">
    <property type="entry name" value="BUG"/>
</dbReference>
<evidence type="ECO:0000313" key="3">
    <source>
        <dbReference type="EMBL" id="GGJ33678.1"/>
    </source>
</evidence>
<dbReference type="RefSeq" id="WP_188971298.1">
    <property type="nucleotide sequence ID" value="NZ_BMKW01000012.1"/>
</dbReference>
<evidence type="ECO:0000256" key="2">
    <source>
        <dbReference type="SAM" id="SignalP"/>
    </source>
</evidence>